<feature type="chain" id="PRO_5011451306" evidence="1">
    <location>
        <begin position="23"/>
        <end position="171"/>
    </location>
</feature>
<protein>
    <submittedName>
        <fullName evidence="2">Uncharacterized protein</fullName>
    </submittedName>
</protein>
<evidence type="ECO:0000313" key="3">
    <source>
        <dbReference type="Proteomes" id="UP000199223"/>
    </source>
</evidence>
<gene>
    <name evidence="2" type="ORF">SAMN04488058_10332</name>
</gene>
<dbReference type="PROSITE" id="PS51257">
    <property type="entry name" value="PROKAR_LIPOPROTEIN"/>
    <property type="match status" value="1"/>
</dbReference>
<evidence type="ECO:0000256" key="1">
    <source>
        <dbReference type="SAM" id="SignalP"/>
    </source>
</evidence>
<organism evidence="2 3">
    <name type="scientific">Deinococcus reticulitermitis</name>
    <dbReference type="NCBI Taxonomy" id="856736"/>
    <lineage>
        <taxon>Bacteria</taxon>
        <taxon>Thermotogati</taxon>
        <taxon>Deinococcota</taxon>
        <taxon>Deinococci</taxon>
        <taxon>Deinococcales</taxon>
        <taxon>Deinococcaceae</taxon>
        <taxon>Deinococcus</taxon>
    </lineage>
</organism>
<dbReference type="EMBL" id="FNZA01000003">
    <property type="protein sequence ID" value="SEI98992.1"/>
    <property type="molecule type" value="Genomic_DNA"/>
</dbReference>
<evidence type="ECO:0000313" key="2">
    <source>
        <dbReference type="EMBL" id="SEI98992.1"/>
    </source>
</evidence>
<reference evidence="3" key="1">
    <citation type="submission" date="2016-10" db="EMBL/GenBank/DDBJ databases">
        <authorList>
            <person name="Varghese N."/>
            <person name="Submissions S."/>
        </authorList>
    </citation>
    <scope>NUCLEOTIDE SEQUENCE [LARGE SCALE GENOMIC DNA]</scope>
    <source>
        <strain evidence="3">CGMCC 1.10218</strain>
    </source>
</reference>
<dbReference type="RefSeq" id="WP_092263566.1">
    <property type="nucleotide sequence ID" value="NZ_FNZA01000003.1"/>
</dbReference>
<dbReference type="Proteomes" id="UP000199223">
    <property type="component" value="Unassembled WGS sequence"/>
</dbReference>
<name>A0A1H6VFA8_9DEIO</name>
<dbReference type="AlphaFoldDB" id="A0A1H6VFA8"/>
<sequence>MTRLAPLPLLGAALALLLSACAPTQTGPQLGRIVNGATGEEGTVSFTRGSLRPRVADPFAPDNATIRIGGQTYTGRTVILSGSPLALPAGWSLSVGVGGDTGLGQGGALGWGTQLDSPPAGRAVPTRSGNLIARTAGAAPRTLTCTLNVDEREHGIGECTGQDGVRYALQF</sequence>
<proteinExistence type="predicted"/>
<keyword evidence="3" id="KW-1185">Reference proteome</keyword>
<keyword evidence="1" id="KW-0732">Signal</keyword>
<accession>A0A1H6VFA8</accession>
<dbReference type="STRING" id="856736.SAMN04488058_10332"/>
<dbReference type="OrthoDB" id="73663at2"/>
<feature type="signal peptide" evidence="1">
    <location>
        <begin position="1"/>
        <end position="22"/>
    </location>
</feature>